<evidence type="ECO:0000313" key="2">
    <source>
        <dbReference type="Proteomes" id="UP000054324"/>
    </source>
</evidence>
<accession>A0A075AHB8</accession>
<dbReference type="AlphaFoldDB" id="A0A075AHB8"/>
<keyword evidence="2" id="KW-1185">Reference proteome</keyword>
<dbReference type="GeneID" id="20317995"/>
<dbReference type="KEGG" id="ovi:T265_03808"/>
<dbReference type="CTD" id="20317995"/>
<evidence type="ECO:0000313" key="1">
    <source>
        <dbReference type="EMBL" id="KER29609.1"/>
    </source>
</evidence>
<dbReference type="Proteomes" id="UP000054324">
    <property type="component" value="Unassembled WGS sequence"/>
</dbReference>
<name>A0A075AHB8_OPIVI</name>
<dbReference type="RefSeq" id="XP_009166643.1">
    <property type="nucleotide sequence ID" value="XM_009168379.1"/>
</dbReference>
<gene>
    <name evidence="1" type="ORF">T265_03808</name>
</gene>
<dbReference type="OrthoDB" id="10463926at2759"/>
<organism evidence="1 2">
    <name type="scientific">Opisthorchis viverrini</name>
    <name type="common">Southeast Asian liver fluke</name>
    <dbReference type="NCBI Taxonomy" id="6198"/>
    <lineage>
        <taxon>Eukaryota</taxon>
        <taxon>Metazoa</taxon>
        <taxon>Spiralia</taxon>
        <taxon>Lophotrochozoa</taxon>
        <taxon>Platyhelminthes</taxon>
        <taxon>Trematoda</taxon>
        <taxon>Digenea</taxon>
        <taxon>Opisthorchiida</taxon>
        <taxon>Opisthorchiata</taxon>
        <taxon>Opisthorchiidae</taxon>
        <taxon>Opisthorchis</taxon>
    </lineage>
</organism>
<proteinExistence type="predicted"/>
<dbReference type="EMBL" id="KL596675">
    <property type="protein sequence ID" value="KER29609.1"/>
    <property type="molecule type" value="Genomic_DNA"/>
</dbReference>
<sequence length="93" mass="10488">MTSVLNTNASLPYNHDLFESLIVEKRIKPDHHVKVAALGRALSNCLITDSPKPTHTSYGSETTFVKHLKTSQFLCSNRPITNNNNRSFITTFR</sequence>
<protein>
    <submittedName>
        <fullName evidence="1">Uncharacterized protein</fullName>
    </submittedName>
</protein>
<reference evidence="1 2" key="1">
    <citation type="submission" date="2013-11" db="EMBL/GenBank/DDBJ databases">
        <title>Opisthorchis viverrini - life in the bile duct.</title>
        <authorList>
            <person name="Young N.D."/>
            <person name="Nagarajan N."/>
            <person name="Lin S.J."/>
            <person name="Korhonen P.K."/>
            <person name="Jex A.R."/>
            <person name="Hall R.S."/>
            <person name="Safavi-Hemami H."/>
            <person name="Kaewkong W."/>
            <person name="Bertrand D."/>
            <person name="Gao S."/>
            <person name="Seet Q."/>
            <person name="Wongkham S."/>
            <person name="Teh B.T."/>
            <person name="Wongkham C."/>
            <person name="Intapan P.M."/>
            <person name="Maleewong W."/>
            <person name="Yang X."/>
            <person name="Hu M."/>
            <person name="Wang Z."/>
            <person name="Hofmann A."/>
            <person name="Sternberg P.W."/>
            <person name="Tan P."/>
            <person name="Wang J."/>
            <person name="Gasser R.B."/>
        </authorList>
    </citation>
    <scope>NUCLEOTIDE SEQUENCE [LARGE SCALE GENOMIC DNA]</scope>
</reference>